<keyword evidence="2" id="KW-1185">Reference proteome</keyword>
<evidence type="ECO:0000313" key="1">
    <source>
        <dbReference type="EMBL" id="CAL2092995.1"/>
    </source>
</evidence>
<dbReference type="RefSeq" id="WP_348713499.1">
    <property type="nucleotide sequence ID" value="NZ_CAXIXY010000007.1"/>
</dbReference>
<protein>
    <submittedName>
        <fullName evidence="1">Uncharacterized protein</fullName>
    </submittedName>
</protein>
<comment type="caution">
    <text evidence="1">The sequence shown here is derived from an EMBL/GenBank/DDBJ whole genome shotgun (WGS) entry which is preliminary data.</text>
</comment>
<sequence>MKQHIEEISDLIENKNIRYEIHSFDSNACIIDIWINNGFYCIQLFDYKFGISKVTEEIDFNTIPDKTFNEWEDFKVKLEKIIDEEY</sequence>
<dbReference type="EMBL" id="CAXIXY010000007">
    <property type="protein sequence ID" value="CAL2092995.1"/>
    <property type="molecule type" value="Genomic_DNA"/>
</dbReference>
<proteinExistence type="predicted"/>
<evidence type="ECO:0000313" key="2">
    <source>
        <dbReference type="Proteomes" id="UP001497416"/>
    </source>
</evidence>
<dbReference type="Proteomes" id="UP001497416">
    <property type="component" value="Unassembled WGS sequence"/>
</dbReference>
<organism evidence="1 2">
    <name type="scientific">Tenacibaculum platacis</name>
    <dbReference type="NCBI Taxonomy" id="3137852"/>
    <lineage>
        <taxon>Bacteria</taxon>
        <taxon>Pseudomonadati</taxon>
        <taxon>Bacteroidota</taxon>
        <taxon>Flavobacteriia</taxon>
        <taxon>Flavobacteriales</taxon>
        <taxon>Flavobacteriaceae</taxon>
        <taxon>Tenacibaculum</taxon>
    </lineage>
</organism>
<gene>
    <name evidence="1" type="ORF">T190607A01A_50114</name>
</gene>
<reference evidence="1 2" key="1">
    <citation type="submission" date="2024-05" db="EMBL/GenBank/DDBJ databases">
        <authorList>
            <person name="Duchaud E."/>
        </authorList>
    </citation>
    <scope>NUCLEOTIDE SEQUENCE [LARGE SCALE GENOMIC DNA]</scope>
    <source>
        <strain evidence="1">Ena-SAMPLE-TAB-13-05-2024-13:56:06:370-140302</strain>
    </source>
</reference>
<name>A0ABM9P544_9FLAO</name>
<accession>A0ABM9P544</accession>